<feature type="region of interest" description="Disordered" evidence="1">
    <location>
        <begin position="69"/>
        <end position="98"/>
    </location>
</feature>
<dbReference type="AlphaFoldDB" id="A0AAV5ETD3"/>
<comment type="caution">
    <text evidence="2">The sequence shown here is derived from an EMBL/GenBank/DDBJ whole genome shotgun (WGS) entry which is preliminary data.</text>
</comment>
<accession>A0AAV5ETD3</accession>
<proteinExistence type="predicted"/>
<organism evidence="2 3">
    <name type="scientific">Eleusine coracana subsp. coracana</name>
    <dbReference type="NCBI Taxonomy" id="191504"/>
    <lineage>
        <taxon>Eukaryota</taxon>
        <taxon>Viridiplantae</taxon>
        <taxon>Streptophyta</taxon>
        <taxon>Embryophyta</taxon>
        <taxon>Tracheophyta</taxon>
        <taxon>Spermatophyta</taxon>
        <taxon>Magnoliopsida</taxon>
        <taxon>Liliopsida</taxon>
        <taxon>Poales</taxon>
        <taxon>Poaceae</taxon>
        <taxon>PACMAD clade</taxon>
        <taxon>Chloridoideae</taxon>
        <taxon>Cynodonteae</taxon>
        <taxon>Eleusininae</taxon>
        <taxon>Eleusine</taxon>
    </lineage>
</organism>
<evidence type="ECO:0000313" key="3">
    <source>
        <dbReference type="Proteomes" id="UP001054889"/>
    </source>
</evidence>
<evidence type="ECO:0000256" key="1">
    <source>
        <dbReference type="SAM" id="MobiDB-lite"/>
    </source>
</evidence>
<evidence type="ECO:0000313" key="2">
    <source>
        <dbReference type="EMBL" id="GJN25767.1"/>
    </source>
</evidence>
<reference evidence="2" key="2">
    <citation type="submission" date="2021-12" db="EMBL/GenBank/DDBJ databases">
        <title>Resequencing data analysis of finger millet.</title>
        <authorList>
            <person name="Hatakeyama M."/>
            <person name="Aluri S."/>
            <person name="Balachadran M.T."/>
            <person name="Sivarajan S.R."/>
            <person name="Poveda L."/>
            <person name="Shimizu-Inatsugi R."/>
            <person name="Schlapbach R."/>
            <person name="Sreeman S.M."/>
            <person name="Shimizu K.K."/>
        </authorList>
    </citation>
    <scope>NUCLEOTIDE SEQUENCE</scope>
</reference>
<keyword evidence="3" id="KW-1185">Reference proteome</keyword>
<reference evidence="2" key="1">
    <citation type="journal article" date="2018" name="DNA Res.">
        <title>Multiple hybrid de novo genome assembly of finger millet, an orphan allotetraploid crop.</title>
        <authorList>
            <person name="Hatakeyama M."/>
            <person name="Aluri S."/>
            <person name="Balachadran M.T."/>
            <person name="Sivarajan S.R."/>
            <person name="Patrignani A."/>
            <person name="Gruter S."/>
            <person name="Poveda L."/>
            <person name="Shimizu-Inatsugi R."/>
            <person name="Baeten J."/>
            <person name="Francoijs K.J."/>
            <person name="Nataraja K.N."/>
            <person name="Reddy Y.A.N."/>
            <person name="Phadnis S."/>
            <person name="Ravikumar R.L."/>
            <person name="Schlapbach R."/>
            <person name="Sreeman S.M."/>
            <person name="Shimizu K.K."/>
        </authorList>
    </citation>
    <scope>NUCLEOTIDE SEQUENCE</scope>
</reference>
<feature type="compositionally biased region" description="Low complexity" evidence="1">
    <location>
        <begin position="89"/>
        <end position="98"/>
    </location>
</feature>
<name>A0AAV5ETD3_ELECO</name>
<sequence length="98" mass="10680">MDAQGALDSLLGHLTSVLINEAQLLGRIRGDVEFIKEAISGLDNLPKLKKLELYGDCNLDQVKTAIDDHPNYPVLKHKPRHQSQEDRTSAATSSSSAA</sequence>
<protein>
    <submittedName>
        <fullName evidence="2">Uncharacterized protein</fullName>
    </submittedName>
</protein>
<dbReference type="Proteomes" id="UP001054889">
    <property type="component" value="Unassembled WGS sequence"/>
</dbReference>
<gene>
    <name evidence="2" type="primary">gb13638</name>
    <name evidence="2" type="ORF">PR202_gb13638</name>
</gene>
<dbReference type="EMBL" id="BQKI01000078">
    <property type="protein sequence ID" value="GJN25767.1"/>
    <property type="molecule type" value="Genomic_DNA"/>
</dbReference>